<evidence type="ECO:0000256" key="1">
    <source>
        <dbReference type="SAM" id="Phobius"/>
    </source>
</evidence>
<protein>
    <recommendedName>
        <fullName evidence="4">MFS transporter permease</fullName>
    </recommendedName>
</protein>
<evidence type="ECO:0000313" key="3">
    <source>
        <dbReference type="Proteomes" id="UP001410795"/>
    </source>
</evidence>
<accession>A0ABP7B324</accession>
<feature type="transmembrane region" description="Helical" evidence="1">
    <location>
        <begin position="7"/>
        <end position="29"/>
    </location>
</feature>
<keyword evidence="1" id="KW-0472">Membrane</keyword>
<keyword evidence="1" id="KW-1133">Transmembrane helix</keyword>
<dbReference type="RefSeq" id="WP_221856668.1">
    <property type="nucleotide sequence ID" value="NZ_BAAAYV010000002.1"/>
</dbReference>
<dbReference type="EMBL" id="BAAAYV010000002">
    <property type="protein sequence ID" value="GAA3647500.1"/>
    <property type="molecule type" value="Genomic_DNA"/>
</dbReference>
<feature type="transmembrane region" description="Helical" evidence="1">
    <location>
        <begin position="35"/>
        <end position="57"/>
    </location>
</feature>
<organism evidence="2 3">
    <name type="scientific">Microbacterium marinilacus</name>
    <dbReference type="NCBI Taxonomy" id="415209"/>
    <lineage>
        <taxon>Bacteria</taxon>
        <taxon>Bacillati</taxon>
        <taxon>Actinomycetota</taxon>
        <taxon>Actinomycetes</taxon>
        <taxon>Micrococcales</taxon>
        <taxon>Microbacteriaceae</taxon>
        <taxon>Microbacterium</taxon>
    </lineage>
</organism>
<reference evidence="3" key="1">
    <citation type="journal article" date="2019" name="Int. J. Syst. Evol. Microbiol.">
        <title>The Global Catalogue of Microorganisms (GCM) 10K type strain sequencing project: providing services to taxonomists for standard genome sequencing and annotation.</title>
        <authorList>
            <consortium name="The Broad Institute Genomics Platform"/>
            <consortium name="The Broad Institute Genome Sequencing Center for Infectious Disease"/>
            <person name="Wu L."/>
            <person name="Ma J."/>
        </authorList>
    </citation>
    <scope>NUCLEOTIDE SEQUENCE [LARGE SCALE GENOMIC DNA]</scope>
    <source>
        <strain evidence="3">JCM 16546</strain>
    </source>
</reference>
<gene>
    <name evidence="2" type="ORF">GCM10022202_03650</name>
</gene>
<proteinExistence type="predicted"/>
<feature type="transmembrane region" description="Helical" evidence="1">
    <location>
        <begin position="97"/>
        <end position="119"/>
    </location>
</feature>
<dbReference type="Proteomes" id="UP001410795">
    <property type="component" value="Unassembled WGS sequence"/>
</dbReference>
<name>A0ABP7B324_9MICO</name>
<sequence length="165" mass="18437">MTLRRAFLRWLWFAAAVLPLWLLIGWGVFNASGWTFLWVLFIALPSVAVTQLVLTLLARARPSVRRTGAVSWLDVAGFGVWHVLTIAVGFYSEAWFGLTLTLAIAAAIGVLWLQLWQLWRESAPARLLRDATDDARRTLGDDPFASRPRGAAPVIVVEERTPPRS</sequence>
<feature type="transmembrane region" description="Helical" evidence="1">
    <location>
        <begin position="69"/>
        <end position="91"/>
    </location>
</feature>
<keyword evidence="1" id="KW-0812">Transmembrane</keyword>
<evidence type="ECO:0008006" key="4">
    <source>
        <dbReference type="Google" id="ProtNLM"/>
    </source>
</evidence>
<comment type="caution">
    <text evidence="2">The sequence shown here is derived from an EMBL/GenBank/DDBJ whole genome shotgun (WGS) entry which is preliminary data.</text>
</comment>
<keyword evidence="3" id="KW-1185">Reference proteome</keyword>
<evidence type="ECO:0000313" key="2">
    <source>
        <dbReference type="EMBL" id="GAA3647500.1"/>
    </source>
</evidence>